<reference evidence="3" key="1">
    <citation type="submission" date="2016-10" db="EMBL/GenBank/DDBJ databases">
        <authorList>
            <person name="Varghese N."/>
            <person name="Submissions S."/>
        </authorList>
    </citation>
    <scope>NUCLEOTIDE SEQUENCE [LARGE SCALE GENOMIC DNA]</scope>
    <source>
        <strain evidence="3">DSM 21857</strain>
    </source>
</reference>
<dbReference type="RefSeq" id="WP_091524328.1">
    <property type="nucleotide sequence ID" value="NZ_FORF01000023.1"/>
</dbReference>
<keyword evidence="1" id="KW-1133">Transmembrane helix</keyword>
<evidence type="ECO:0000313" key="2">
    <source>
        <dbReference type="EMBL" id="SFJ50031.1"/>
    </source>
</evidence>
<sequence length="70" mass="7853">MKLRLRSLIGTILLVILVITYALVATIVAVAQLSESGPVAHLAYFFFSGFVWVIPAMFIVKWMVRPQEES</sequence>
<dbReference type="Pfam" id="PF11003">
    <property type="entry name" value="DUF2842"/>
    <property type="match status" value="1"/>
</dbReference>
<feature type="transmembrane region" description="Helical" evidence="1">
    <location>
        <begin position="43"/>
        <end position="64"/>
    </location>
</feature>
<dbReference type="InterPro" id="IPR021265">
    <property type="entry name" value="DUF2842"/>
</dbReference>
<keyword evidence="1" id="KW-0472">Membrane</keyword>
<keyword evidence="1" id="KW-0812">Transmembrane</keyword>
<evidence type="ECO:0000313" key="3">
    <source>
        <dbReference type="Proteomes" id="UP000242763"/>
    </source>
</evidence>
<dbReference type="Proteomes" id="UP000242763">
    <property type="component" value="Unassembled WGS sequence"/>
</dbReference>
<dbReference type="AlphaFoldDB" id="A0A1I3RXL1"/>
<evidence type="ECO:0000256" key="1">
    <source>
        <dbReference type="SAM" id="Phobius"/>
    </source>
</evidence>
<protein>
    <recommendedName>
        <fullName evidence="4">DUF2842 domain-containing protein</fullName>
    </recommendedName>
</protein>
<proteinExistence type="predicted"/>
<dbReference type="OrthoDB" id="7510023at2"/>
<organism evidence="2 3">
    <name type="scientific">Aquamicrobium aerolatum DSM 21857</name>
    <dbReference type="NCBI Taxonomy" id="1121003"/>
    <lineage>
        <taxon>Bacteria</taxon>
        <taxon>Pseudomonadati</taxon>
        <taxon>Pseudomonadota</taxon>
        <taxon>Alphaproteobacteria</taxon>
        <taxon>Hyphomicrobiales</taxon>
        <taxon>Phyllobacteriaceae</taxon>
        <taxon>Aerobium</taxon>
    </lineage>
</organism>
<evidence type="ECO:0008006" key="4">
    <source>
        <dbReference type="Google" id="ProtNLM"/>
    </source>
</evidence>
<name>A0A1I3RXL1_9HYPH</name>
<gene>
    <name evidence="2" type="ORF">SAMN03080618_03165</name>
</gene>
<accession>A0A1I3RXL1</accession>
<keyword evidence="3" id="KW-1185">Reference proteome</keyword>
<feature type="transmembrane region" description="Helical" evidence="1">
    <location>
        <begin position="12"/>
        <end position="31"/>
    </location>
</feature>
<dbReference type="EMBL" id="FORF01000023">
    <property type="protein sequence ID" value="SFJ50031.1"/>
    <property type="molecule type" value="Genomic_DNA"/>
</dbReference>
<dbReference type="STRING" id="1121003.SAMN03080618_03165"/>